<keyword evidence="3" id="KW-1185">Reference proteome</keyword>
<evidence type="ECO:0000259" key="1">
    <source>
        <dbReference type="PROSITE" id="PS50234"/>
    </source>
</evidence>
<gene>
    <name evidence="2" type="ORF">GCM10011372_00630</name>
</gene>
<name>A0A917P8W3_9MICO</name>
<dbReference type="SUPFAM" id="SSF53300">
    <property type="entry name" value="vWA-like"/>
    <property type="match status" value="1"/>
</dbReference>
<proteinExistence type="predicted"/>
<dbReference type="Gene3D" id="3.40.50.410">
    <property type="entry name" value="von Willebrand factor, type A domain"/>
    <property type="match status" value="1"/>
</dbReference>
<dbReference type="EMBL" id="BMMD01000001">
    <property type="protein sequence ID" value="GGJ66773.1"/>
    <property type="molecule type" value="Genomic_DNA"/>
</dbReference>
<dbReference type="Proteomes" id="UP000636956">
    <property type="component" value="Unassembled WGS sequence"/>
</dbReference>
<comment type="caution">
    <text evidence="2">The sequence shown here is derived from an EMBL/GenBank/DDBJ whole genome shotgun (WGS) entry which is preliminary data.</text>
</comment>
<protein>
    <recommendedName>
        <fullName evidence="1">VWFA domain-containing protein</fullName>
    </recommendedName>
</protein>
<feature type="domain" description="VWFA" evidence="1">
    <location>
        <begin position="110"/>
        <end position="247"/>
    </location>
</feature>
<dbReference type="Pfam" id="PF13519">
    <property type="entry name" value="VWA_2"/>
    <property type="match status" value="1"/>
</dbReference>
<accession>A0A917P8W3</accession>
<evidence type="ECO:0000313" key="2">
    <source>
        <dbReference type="EMBL" id="GGJ66773.1"/>
    </source>
</evidence>
<dbReference type="PROSITE" id="PS50234">
    <property type="entry name" value="VWFA"/>
    <property type="match status" value="1"/>
</dbReference>
<sequence>MGMLDEGALSELERRDPDAALTLLAEMSGATDERLRRLALALSGRVMVRAASPRGAPRPGAGRIRSRRWEPGVDVDVDASLDELMVSNLAGRAADPAGLRGPGWTRPATAISLVLDRSGSMGGARLATAAVAAAAVALRDIEDYSVIAFGSSVRIVKAQRQPRAVEGVVEDLLSLRGHGRTDLAAALRAAARELSESTASRRITLLLSDGRATTGDDPVAAARALDELLVLAPVGPDESGVQARALARAVGGRAAEVSGPSAVPAAIAGLWP</sequence>
<dbReference type="InterPro" id="IPR002035">
    <property type="entry name" value="VWF_A"/>
</dbReference>
<dbReference type="InterPro" id="IPR036465">
    <property type="entry name" value="vWFA_dom_sf"/>
</dbReference>
<dbReference type="AlphaFoldDB" id="A0A917P8W3"/>
<organism evidence="2 3">
    <name type="scientific">Agromyces bauzanensis</name>
    <dbReference type="NCBI Taxonomy" id="1308924"/>
    <lineage>
        <taxon>Bacteria</taxon>
        <taxon>Bacillati</taxon>
        <taxon>Actinomycetota</taxon>
        <taxon>Actinomycetes</taxon>
        <taxon>Micrococcales</taxon>
        <taxon>Microbacteriaceae</taxon>
        <taxon>Agromyces</taxon>
    </lineage>
</organism>
<dbReference type="SMART" id="SM00327">
    <property type="entry name" value="VWA"/>
    <property type="match status" value="1"/>
</dbReference>
<reference evidence="2" key="2">
    <citation type="submission" date="2020-09" db="EMBL/GenBank/DDBJ databases">
        <authorList>
            <person name="Sun Q."/>
            <person name="Zhou Y."/>
        </authorList>
    </citation>
    <scope>NUCLEOTIDE SEQUENCE</scope>
    <source>
        <strain evidence="2">CGMCC 1.8984</strain>
    </source>
</reference>
<evidence type="ECO:0000313" key="3">
    <source>
        <dbReference type="Proteomes" id="UP000636956"/>
    </source>
</evidence>
<reference evidence="2" key="1">
    <citation type="journal article" date="2014" name="Int. J. Syst. Evol. Microbiol.">
        <title>Complete genome sequence of Corynebacterium casei LMG S-19264T (=DSM 44701T), isolated from a smear-ripened cheese.</title>
        <authorList>
            <consortium name="US DOE Joint Genome Institute (JGI-PGF)"/>
            <person name="Walter F."/>
            <person name="Albersmeier A."/>
            <person name="Kalinowski J."/>
            <person name="Ruckert C."/>
        </authorList>
    </citation>
    <scope>NUCLEOTIDE SEQUENCE</scope>
    <source>
        <strain evidence="2">CGMCC 1.8984</strain>
    </source>
</reference>